<keyword evidence="3" id="KW-1185">Reference proteome</keyword>
<comment type="caution">
    <text evidence="2">The sequence shown here is derived from an EMBL/GenBank/DDBJ whole genome shotgun (WGS) entry which is preliminary data.</text>
</comment>
<evidence type="ECO:0000313" key="2">
    <source>
        <dbReference type="EMBL" id="RLN38634.1"/>
    </source>
</evidence>
<feature type="compositionally biased region" description="Basic and acidic residues" evidence="1">
    <location>
        <begin position="387"/>
        <end position="399"/>
    </location>
</feature>
<name>A0A3L6TIQ8_PANMI</name>
<feature type="compositionally biased region" description="Basic and acidic residues" evidence="1">
    <location>
        <begin position="528"/>
        <end position="541"/>
    </location>
</feature>
<sequence>MATYNFDLAAGAHDKPKYFYFIKLQQDNGFLSPHLTYSLSLTLPAATPVVSVAAKNAALLAALLYLGDIAWRWSHPPPLSPPPDRAALEGNAARVDEVQVEAVDRKIDGEVGSARDNLAALLEQKQLALEGGLARLDARAEVNALAGLGRSRIDVRAASRRARCCALPCSAVLDFLGLLLFCTVEQGAYYNELLSLLKPCQLFEEQRRLREEQRKLRIEKATLVPQRKAFYEEHSIPLEEDERKKYNGSDFANADSGSNYDGFNGNVYDNNEAGNYGDNDQVCDGGEHYKYGYDERQVERGRDNYSNGERQGGCQGQPRMRHVYVRKVMVSSDAGTEGDEKPEENVVSTSAIAQKDANADNADAVLAFEGAAQDGLKNRQGADIGERTYFRKERLNGSEKRKKKNAKKTNDNELEKAKKQDSEVDGSKKQADKQPLEEKKTLVEYERMCEEKKSSETSKAEVRKVTVEEFKGLQMLEKKKLDVMKVTFPRQNLGFRPPRRVPYDQEVAVQNGNGAQTGGYNGGGNDAPRVDYSSRGRRDGYIKAASARSATPAPDEACAPASA</sequence>
<dbReference type="AlphaFoldDB" id="A0A3L6TIQ8"/>
<feature type="compositionally biased region" description="Gly residues" evidence="1">
    <location>
        <begin position="515"/>
        <end position="525"/>
    </location>
</feature>
<proteinExistence type="predicted"/>
<gene>
    <name evidence="2" type="ORF">C2845_PM01G36730</name>
</gene>
<dbReference type="OrthoDB" id="686299at2759"/>
<accession>A0A3L6TIQ8</accession>
<feature type="region of interest" description="Disordered" evidence="1">
    <location>
        <begin position="387"/>
        <end position="464"/>
    </location>
</feature>
<feature type="compositionally biased region" description="Basic and acidic residues" evidence="1">
    <location>
        <begin position="408"/>
        <end position="464"/>
    </location>
</feature>
<dbReference type="Proteomes" id="UP000275267">
    <property type="component" value="Unassembled WGS sequence"/>
</dbReference>
<reference evidence="3" key="1">
    <citation type="journal article" date="2019" name="Nat. Commun.">
        <title>The genome of broomcorn millet.</title>
        <authorList>
            <person name="Zou C."/>
            <person name="Miki D."/>
            <person name="Li D."/>
            <person name="Tang Q."/>
            <person name="Xiao L."/>
            <person name="Rajput S."/>
            <person name="Deng P."/>
            <person name="Jia W."/>
            <person name="Huang R."/>
            <person name="Zhang M."/>
            <person name="Sun Y."/>
            <person name="Hu J."/>
            <person name="Fu X."/>
            <person name="Schnable P.S."/>
            <person name="Li F."/>
            <person name="Zhang H."/>
            <person name="Feng B."/>
            <person name="Zhu X."/>
            <person name="Liu R."/>
            <person name="Schnable J.C."/>
            <person name="Zhu J.-K."/>
            <person name="Zhang H."/>
        </authorList>
    </citation>
    <scope>NUCLEOTIDE SEQUENCE [LARGE SCALE GENOMIC DNA]</scope>
</reference>
<feature type="region of interest" description="Disordered" evidence="1">
    <location>
        <begin position="511"/>
        <end position="563"/>
    </location>
</feature>
<protein>
    <submittedName>
        <fullName evidence="2">Uncharacterized protein</fullName>
    </submittedName>
</protein>
<organism evidence="2 3">
    <name type="scientific">Panicum miliaceum</name>
    <name type="common">Proso millet</name>
    <name type="synonym">Broomcorn millet</name>
    <dbReference type="NCBI Taxonomy" id="4540"/>
    <lineage>
        <taxon>Eukaryota</taxon>
        <taxon>Viridiplantae</taxon>
        <taxon>Streptophyta</taxon>
        <taxon>Embryophyta</taxon>
        <taxon>Tracheophyta</taxon>
        <taxon>Spermatophyta</taxon>
        <taxon>Magnoliopsida</taxon>
        <taxon>Liliopsida</taxon>
        <taxon>Poales</taxon>
        <taxon>Poaceae</taxon>
        <taxon>PACMAD clade</taxon>
        <taxon>Panicoideae</taxon>
        <taxon>Panicodae</taxon>
        <taxon>Paniceae</taxon>
        <taxon>Panicinae</taxon>
        <taxon>Panicum</taxon>
        <taxon>Panicum sect. Panicum</taxon>
    </lineage>
</organism>
<evidence type="ECO:0000256" key="1">
    <source>
        <dbReference type="SAM" id="MobiDB-lite"/>
    </source>
</evidence>
<evidence type="ECO:0000313" key="3">
    <source>
        <dbReference type="Proteomes" id="UP000275267"/>
    </source>
</evidence>
<dbReference type="STRING" id="4540.A0A3L6TIQ8"/>
<dbReference type="EMBL" id="PQIB02000001">
    <property type="protein sequence ID" value="RLN38634.1"/>
    <property type="molecule type" value="Genomic_DNA"/>
</dbReference>